<accession>A0ABT4JAX9</accession>
<sequence>MNQNVVGGACLIGLAVAAFLALGDISSGTLRSLGAGGMPRGTAFLIGLIGVGMVVVGIFRGGEAIPRVSLRGPAIIMLALIVFAFTIRPTAIGPVTTPGFGIVAAGPLAVLIAGFAERERDWLDLSILAAALTAFCILLFGYLLNLPMPAFPVSWLDYFPGWTQRQVMLVVSGGLLIVALGLFLIRLQRKGDV</sequence>
<evidence type="ECO:0000256" key="1">
    <source>
        <dbReference type="SAM" id="Phobius"/>
    </source>
</evidence>
<protein>
    <submittedName>
        <fullName evidence="3">Tripartite tricarboxylate transporter TctB family protein</fullName>
    </submittedName>
</protein>
<evidence type="ECO:0000259" key="2">
    <source>
        <dbReference type="Pfam" id="PF07331"/>
    </source>
</evidence>
<feature type="transmembrane region" description="Helical" evidence="1">
    <location>
        <begin position="99"/>
        <end position="116"/>
    </location>
</feature>
<dbReference type="Proteomes" id="UP001149822">
    <property type="component" value="Unassembled WGS sequence"/>
</dbReference>
<feature type="transmembrane region" description="Helical" evidence="1">
    <location>
        <begin position="42"/>
        <end position="61"/>
    </location>
</feature>
<keyword evidence="4" id="KW-1185">Reference proteome</keyword>
<feature type="transmembrane region" description="Helical" evidence="1">
    <location>
        <begin position="164"/>
        <end position="185"/>
    </location>
</feature>
<organism evidence="3 4">
    <name type="scientific">Paracoccus benzoatiresistens</name>
    <dbReference type="NCBI Taxonomy" id="2997341"/>
    <lineage>
        <taxon>Bacteria</taxon>
        <taxon>Pseudomonadati</taxon>
        <taxon>Pseudomonadota</taxon>
        <taxon>Alphaproteobacteria</taxon>
        <taxon>Rhodobacterales</taxon>
        <taxon>Paracoccaceae</taxon>
        <taxon>Paracoccus</taxon>
    </lineage>
</organism>
<dbReference type="InterPro" id="IPR009936">
    <property type="entry name" value="DUF1468"/>
</dbReference>
<dbReference type="RefSeq" id="WP_268944372.1">
    <property type="nucleotide sequence ID" value="NZ_JAPTYD010000082.1"/>
</dbReference>
<proteinExistence type="predicted"/>
<dbReference type="Pfam" id="PF07331">
    <property type="entry name" value="TctB"/>
    <property type="match status" value="1"/>
</dbReference>
<keyword evidence="1" id="KW-1133">Transmembrane helix</keyword>
<keyword evidence="1" id="KW-0812">Transmembrane</keyword>
<feature type="transmembrane region" description="Helical" evidence="1">
    <location>
        <begin position="68"/>
        <end position="87"/>
    </location>
</feature>
<evidence type="ECO:0000313" key="3">
    <source>
        <dbReference type="EMBL" id="MCZ0964279.1"/>
    </source>
</evidence>
<comment type="caution">
    <text evidence="3">The sequence shown here is derived from an EMBL/GenBank/DDBJ whole genome shotgun (WGS) entry which is preliminary data.</text>
</comment>
<keyword evidence="1" id="KW-0472">Membrane</keyword>
<feature type="transmembrane region" description="Helical" evidence="1">
    <location>
        <begin position="123"/>
        <end position="144"/>
    </location>
</feature>
<feature type="domain" description="DUF1468" evidence="2">
    <location>
        <begin position="6"/>
        <end position="149"/>
    </location>
</feature>
<reference evidence="3" key="1">
    <citation type="submission" date="2022-12" db="EMBL/GenBank/DDBJ databases">
        <title>Paracoccus sp. EF6 isolated from a lake water.</title>
        <authorList>
            <person name="Liu H."/>
        </authorList>
    </citation>
    <scope>NUCLEOTIDE SEQUENCE</scope>
    <source>
        <strain evidence="3">EF6</strain>
    </source>
</reference>
<evidence type="ECO:0000313" key="4">
    <source>
        <dbReference type="Proteomes" id="UP001149822"/>
    </source>
</evidence>
<gene>
    <name evidence="3" type="ORF">OU682_22155</name>
</gene>
<name>A0ABT4JAX9_9RHOB</name>
<dbReference type="EMBL" id="JAPTYD010000082">
    <property type="protein sequence ID" value="MCZ0964279.1"/>
    <property type="molecule type" value="Genomic_DNA"/>
</dbReference>